<sequence>MRAIGADGRYQTIRQLDLSALSGNHAGMGDESAEVRDVLAFLQSTEPFASLDDDHRRVAAKGIEVAYFRRGTVITEAGDANDWLSLIRSGAVELMLGGTQLSARLGERDCFGYPSLIRRGPAQNTATAIEDCLLYRLPGETFHVLRDRCAGFRKFFDIDESARLRRAVARMEGDGPVAGDESGLAIYATIGSFLPGRAVVSGDPALSVGEAAALMAREDVSTLPLCEDGHLLGIVTDKDLRRRVLAVQLDLATPVRAIMTPDPVTIGLQDSAMAALLEMTRRHIHHLPVIDASGALVAVISASDVLGQLGAHSLRIPAEIGRSASAQELATATARLPDAVSALVSAGVDASHVTHYASAIGGAAHCRLLELAQAELGPPPVPFALVCFGSLARYEQGLGSDQDNGFVLGDGYDEGLHNSYFAALAKRLSDGLAAVGYAYCKGDIMATNPDCRHDLAGWQSRFGHWIATPDPQAVLDSAIFFDMRPLAGEEVLVKRLREGVFAQARDNRIFLSFMARAAASTAVPLGFFRNFLLHHDADEGDVLDLKRQAIAPIVDIARCHALARGISATGTLERLDAAAAEGSLHPEAARDLAAGFEFLCDVRFRHQAGQRARGEPISNLLPPRELSRFDREHLRDAFRLIRTQLDKLRSDFAGGLT</sequence>
<dbReference type="EMBL" id="RAHJ01000014">
    <property type="protein sequence ID" value="RJX69219.1"/>
    <property type="molecule type" value="Genomic_DNA"/>
</dbReference>
<keyword evidence="6" id="KW-1185">Reference proteome</keyword>
<dbReference type="Proteomes" id="UP000284322">
    <property type="component" value="Unassembled WGS sequence"/>
</dbReference>
<dbReference type="Pfam" id="PF00571">
    <property type="entry name" value="CBS"/>
    <property type="match status" value="2"/>
</dbReference>
<dbReference type="SMART" id="SM00116">
    <property type="entry name" value="CBS"/>
    <property type="match status" value="2"/>
</dbReference>
<feature type="domain" description="Cyclic nucleotide-binding" evidence="3">
    <location>
        <begin position="47"/>
        <end position="145"/>
    </location>
</feature>
<dbReference type="InterPro" id="IPR014710">
    <property type="entry name" value="RmlC-like_jellyroll"/>
</dbReference>
<dbReference type="SUPFAM" id="SSF51206">
    <property type="entry name" value="cAMP-binding domain-like"/>
    <property type="match status" value="1"/>
</dbReference>
<dbReference type="PROSITE" id="PS50042">
    <property type="entry name" value="CNMP_BINDING_3"/>
    <property type="match status" value="1"/>
</dbReference>
<keyword evidence="2" id="KW-0129">CBS domain</keyword>
<dbReference type="SMART" id="SM00100">
    <property type="entry name" value="cNMP"/>
    <property type="match status" value="1"/>
</dbReference>
<organism evidence="5 6">
    <name type="scientific">Tsuneonella suprasediminis</name>
    <dbReference type="NCBI Taxonomy" id="2306996"/>
    <lineage>
        <taxon>Bacteria</taxon>
        <taxon>Pseudomonadati</taxon>
        <taxon>Pseudomonadota</taxon>
        <taxon>Alphaproteobacteria</taxon>
        <taxon>Sphingomonadales</taxon>
        <taxon>Erythrobacteraceae</taxon>
        <taxon>Tsuneonella</taxon>
    </lineage>
</organism>
<evidence type="ECO:0000256" key="2">
    <source>
        <dbReference type="PROSITE-ProRule" id="PRU00703"/>
    </source>
</evidence>
<comment type="caution">
    <text evidence="5">The sequence shown here is derived from an EMBL/GenBank/DDBJ whole genome shotgun (WGS) entry which is preliminary data.</text>
</comment>
<dbReference type="AlphaFoldDB" id="A0A419R409"/>
<dbReference type="Pfam" id="PF00027">
    <property type="entry name" value="cNMP_binding"/>
    <property type="match status" value="1"/>
</dbReference>
<dbReference type="InterPro" id="IPR018490">
    <property type="entry name" value="cNMP-bd_dom_sf"/>
</dbReference>
<feature type="domain" description="CBS" evidence="4">
    <location>
        <begin position="259"/>
        <end position="316"/>
    </location>
</feature>
<evidence type="ECO:0000313" key="6">
    <source>
        <dbReference type="Proteomes" id="UP000284322"/>
    </source>
</evidence>
<evidence type="ECO:0000313" key="5">
    <source>
        <dbReference type="EMBL" id="RJX69219.1"/>
    </source>
</evidence>
<dbReference type="PANTHER" id="PTHR48108">
    <property type="entry name" value="CBS DOMAIN-CONTAINING PROTEIN CBSX2, CHLOROPLASTIC"/>
    <property type="match status" value="1"/>
</dbReference>
<dbReference type="InterPro" id="IPR000595">
    <property type="entry name" value="cNMP-bd_dom"/>
</dbReference>
<dbReference type="CDD" id="cd05401">
    <property type="entry name" value="NT_GlnE_GlnD_like"/>
    <property type="match status" value="1"/>
</dbReference>
<dbReference type="InterPro" id="IPR018821">
    <property type="entry name" value="DUF294_put_nucleoTrafse_sb-bd"/>
</dbReference>
<dbReference type="PANTHER" id="PTHR48108:SF31">
    <property type="entry name" value="CBS DOMAIN AND CYCLIC NUCLEOTIDE-REGULATED NUCLEOTIDYLTRANSFERASE"/>
    <property type="match status" value="1"/>
</dbReference>
<keyword evidence="1" id="KW-0677">Repeat</keyword>
<dbReference type="OrthoDB" id="9762536at2"/>
<dbReference type="Gene3D" id="2.60.120.10">
    <property type="entry name" value="Jelly Rolls"/>
    <property type="match status" value="1"/>
</dbReference>
<protein>
    <submittedName>
        <fullName evidence="5">Cyclic nucleotide-binding/CBS domain-containing protein</fullName>
    </submittedName>
</protein>
<dbReference type="SUPFAM" id="SSF54631">
    <property type="entry name" value="CBS-domain pair"/>
    <property type="match status" value="1"/>
</dbReference>
<dbReference type="Pfam" id="PF03445">
    <property type="entry name" value="DUF294"/>
    <property type="match status" value="1"/>
</dbReference>
<dbReference type="Gene3D" id="3.10.580.10">
    <property type="entry name" value="CBS-domain"/>
    <property type="match status" value="1"/>
</dbReference>
<dbReference type="CDD" id="cd00038">
    <property type="entry name" value="CAP_ED"/>
    <property type="match status" value="1"/>
</dbReference>
<dbReference type="InterPro" id="IPR000644">
    <property type="entry name" value="CBS_dom"/>
</dbReference>
<dbReference type="PROSITE" id="PS51371">
    <property type="entry name" value="CBS"/>
    <property type="match status" value="2"/>
</dbReference>
<feature type="domain" description="CBS" evidence="4">
    <location>
        <begin position="195"/>
        <end position="251"/>
    </location>
</feature>
<dbReference type="CDD" id="cd04587">
    <property type="entry name" value="CBS_pair_CAP-ED_NT_Pol-beta-like_DUF294_assoc"/>
    <property type="match status" value="1"/>
</dbReference>
<gene>
    <name evidence="5" type="ORF">D6858_04900</name>
</gene>
<dbReference type="GO" id="GO:0008773">
    <property type="term" value="F:[protein-PII] uridylyltransferase activity"/>
    <property type="evidence" value="ECO:0007669"/>
    <property type="project" value="InterPro"/>
</dbReference>
<dbReference type="InterPro" id="IPR051462">
    <property type="entry name" value="CBS_domain-containing"/>
</dbReference>
<evidence type="ECO:0000259" key="4">
    <source>
        <dbReference type="PROSITE" id="PS51371"/>
    </source>
</evidence>
<accession>A0A419R409</accession>
<dbReference type="Pfam" id="PF10335">
    <property type="entry name" value="DUF294_C"/>
    <property type="match status" value="1"/>
</dbReference>
<dbReference type="InterPro" id="IPR046342">
    <property type="entry name" value="CBS_dom_sf"/>
</dbReference>
<evidence type="ECO:0000259" key="3">
    <source>
        <dbReference type="PROSITE" id="PS50042"/>
    </source>
</evidence>
<reference evidence="5 6" key="1">
    <citation type="submission" date="2018-09" db="EMBL/GenBank/DDBJ databases">
        <title>Altererythrobacter sp.Ery1 and Ery12, the genome sequencing of novel strains in genus Alterythrobacter.</title>
        <authorList>
            <person name="Cheng H."/>
            <person name="Wu Y.-H."/>
            <person name="Fang C."/>
            <person name="Xu X.-W."/>
        </authorList>
    </citation>
    <scope>NUCLEOTIDE SEQUENCE [LARGE SCALE GENOMIC DNA]</scope>
    <source>
        <strain evidence="5 6">Ery12</strain>
    </source>
</reference>
<evidence type="ECO:0000256" key="1">
    <source>
        <dbReference type="ARBA" id="ARBA00022737"/>
    </source>
</evidence>
<proteinExistence type="predicted"/>
<dbReference type="RefSeq" id="WP_133305242.1">
    <property type="nucleotide sequence ID" value="NZ_RAHJ01000014.1"/>
</dbReference>
<dbReference type="InterPro" id="IPR005105">
    <property type="entry name" value="GlnD_Uridyltrans_N"/>
</dbReference>
<name>A0A419R409_9SPHN</name>